<keyword evidence="3" id="KW-0863">Zinc-finger</keyword>
<accession>A0ABN7VQP4</accession>
<evidence type="ECO:0000256" key="5">
    <source>
        <dbReference type="ARBA" id="ARBA00023242"/>
    </source>
</evidence>
<keyword evidence="4" id="KW-0862">Zinc</keyword>
<keyword evidence="5" id="KW-0539">Nucleus</keyword>
<reference evidence="7 8" key="1">
    <citation type="submission" date="2021-06" db="EMBL/GenBank/DDBJ databases">
        <authorList>
            <person name="Kallberg Y."/>
            <person name="Tangrot J."/>
            <person name="Rosling A."/>
        </authorList>
    </citation>
    <scope>NUCLEOTIDE SEQUENCE [LARGE SCALE GENOMIC DNA]</scope>
    <source>
        <strain evidence="7 8">120-4 pot B 10/14</strain>
    </source>
</reference>
<feature type="non-terminal residue" evidence="7">
    <location>
        <position position="1"/>
    </location>
</feature>
<name>A0ABN7VQP4_GIGMA</name>
<sequence length="346" mass="39364">HPVAECNHCNYQLSGQAQYLCAYLNSCQKYQNFLNSNQNESTTFDSSSVTNIQKNPTLPIDPYLSRPLTLIEKKSIDKRIARAFYASSIPHALIENRFVILALKSLRPSYNSLSYWSLSNNLLSNKYKEIKNQIQEIYSKKKYISLSTDRWSTQHNEPIINYVALTTCAEYIAEGIQEVILEFKENFVVLVVTDNAANMHAAWNIICAKFPSILFYGFAAHLANLIISNIFKKSNSTNNSNELQWACNTLEIASKITNYFNSHQVVKAYLHETQKQEINKTIALVNSVKTRWGIQLVVLEKLLESKSITKFESDSAILSLVYKEMADLECNITSSIQDSVVNIISK</sequence>
<comment type="caution">
    <text evidence="7">The sequence shown here is derived from an EMBL/GenBank/DDBJ whole genome shotgun (WGS) entry which is preliminary data.</text>
</comment>
<gene>
    <name evidence="7" type="ORF">GMARGA_LOCUS21495</name>
</gene>
<protein>
    <submittedName>
        <fullName evidence="7">4733_t:CDS:1</fullName>
    </submittedName>
</protein>
<keyword evidence="2" id="KW-0479">Metal-binding</keyword>
<evidence type="ECO:0000256" key="1">
    <source>
        <dbReference type="ARBA" id="ARBA00004123"/>
    </source>
</evidence>
<evidence type="ECO:0000256" key="2">
    <source>
        <dbReference type="ARBA" id="ARBA00022723"/>
    </source>
</evidence>
<evidence type="ECO:0000256" key="4">
    <source>
        <dbReference type="ARBA" id="ARBA00022833"/>
    </source>
</evidence>
<evidence type="ECO:0000313" key="7">
    <source>
        <dbReference type="EMBL" id="CAG8792677.1"/>
    </source>
</evidence>
<dbReference type="InterPro" id="IPR007021">
    <property type="entry name" value="DUF659"/>
</dbReference>
<dbReference type="EMBL" id="CAJVQB010019896">
    <property type="protein sequence ID" value="CAG8792677.1"/>
    <property type="molecule type" value="Genomic_DNA"/>
</dbReference>
<evidence type="ECO:0000259" key="6">
    <source>
        <dbReference type="Pfam" id="PF04937"/>
    </source>
</evidence>
<dbReference type="InterPro" id="IPR012337">
    <property type="entry name" value="RNaseH-like_sf"/>
</dbReference>
<keyword evidence="8" id="KW-1185">Reference proteome</keyword>
<organism evidence="7 8">
    <name type="scientific">Gigaspora margarita</name>
    <dbReference type="NCBI Taxonomy" id="4874"/>
    <lineage>
        <taxon>Eukaryota</taxon>
        <taxon>Fungi</taxon>
        <taxon>Fungi incertae sedis</taxon>
        <taxon>Mucoromycota</taxon>
        <taxon>Glomeromycotina</taxon>
        <taxon>Glomeromycetes</taxon>
        <taxon>Diversisporales</taxon>
        <taxon>Gigasporaceae</taxon>
        <taxon>Gigaspora</taxon>
    </lineage>
</organism>
<dbReference type="PANTHER" id="PTHR46481">
    <property type="entry name" value="ZINC FINGER BED DOMAIN-CONTAINING PROTEIN 4"/>
    <property type="match status" value="1"/>
</dbReference>
<feature type="domain" description="DUF659" evidence="6">
    <location>
        <begin position="167"/>
        <end position="256"/>
    </location>
</feature>
<dbReference type="Proteomes" id="UP000789901">
    <property type="component" value="Unassembled WGS sequence"/>
</dbReference>
<evidence type="ECO:0000313" key="8">
    <source>
        <dbReference type="Proteomes" id="UP000789901"/>
    </source>
</evidence>
<proteinExistence type="predicted"/>
<comment type="subcellular location">
    <subcellularLocation>
        <location evidence="1">Nucleus</location>
    </subcellularLocation>
</comment>
<dbReference type="PANTHER" id="PTHR46481:SF10">
    <property type="entry name" value="ZINC FINGER BED DOMAIN-CONTAINING PROTEIN 39"/>
    <property type="match status" value="1"/>
</dbReference>
<evidence type="ECO:0000256" key="3">
    <source>
        <dbReference type="ARBA" id="ARBA00022771"/>
    </source>
</evidence>
<dbReference type="InterPro" id="IPR052035">
    <property type="entry name" value="ZnF_BED_domain_contain"/>
</dbReference>
<dbReference type="SUPFAM" id="SSF53098">
    <property type="entry name" value="Ribonuclease H-like"/>
    <property type="match status" value="1"/>
</dbReference>
<dbReference type="Pfam" id="PF04937">
    <property type="entry name" value="DUF659"/>
    <property type="match status" value="1"/>
</dbReference>